<comment type="caution">
    <text evidence="2">The sequence shown here is derived from an EMBL/GenBank/DDBJ whole genome shotgun (WGS) entry which is preliminary data.</text>
</comment>
<dbReference type="SUPFAM" id="SSF53756">
    <property type="entry name" value="UDP-Glycosyltransferase/glycogen phosphorylase"/>
    <property type="match status" value="1"/>
</dbReference>
<reference evidence="2" key="1">
    <citation type="submission" date="2022-01" db="EMBL/GenBank/DDBJ databases">
        <authorList>
            <person name="Jo J.-H."/>
            <person name="Im W.-T."/>
        </authorList>
    </citation>
    <scope>NUCLEOTIDE SEQUENCE</scope>
    <source>
        <strain evidence="2">XY25</strain>
    </source>
</reference>
<keyword evidence="3" id="KW-1185">Reference proteome</keyword>
<dbReference type="PANTHER" id="PTHR12526:SF630">
    <property type="entry name" value="GLYCOSYLTRANSFERASE"/>
    <property type="match status" value="1"/>
</dbReference>
<dbReference type="RefSeq" id="WP_275711078.1">
    <property type="nucleotide sequence ID" value="NZ_JAKLTN010000002.1"/>
</dbReference>
<proteinExistence type="predicted"/>
<dbReference type="NCBIfam" id="TIGR03088">
    <property type="entry name" value="stp2"/>
    <property type="match status" value="1"/>
</dbReference>
<dbReference type="InterPro" id="IPR017522">
    <property type="entry name" value="Sugar_tfrase_PEP-CTERM_Stp2"/>
</dbReference>
<evidence type="ECO:0000313" key="3">
    <source>
        <dbReference type="Proteomes" id="UP001165384"/>
    </source>
</evidence>
<feature type="domain" description="Glycosyltransferase subfamily 4-like N-terminal" evidence="1">
    <location>
        <begin position="17"/>
        <end position="176"/>
    </location>
</feature>
<evidence type="ECO:0000259" key="1">
    <source>
        <dbReference type="Pfam" id="PF13439"/>
    </source>
</evidence>
<gene>
    <name evidence="2" type="ORF">LZ012_12140</name>
</gene>
<dbReference type="Pfam" id="PF13439">
    <property type="entry name" value="Glyco_transf_4"/>
    <property type="match status" value="1"/>
</dbReference>
<sequence>MSDRPLIAHVVFRFDTGGLENGVVNLINCMPKDAYRHTVIALTEITDFRKRIVRDDVDFFALNKPPGHAFQIYPALFRLFRKIRPAIVHTRNLGALEATLPAWVAGVPVCVHGEHGRDVEDMHGTNKKYQWIRRIYSPFVKHYIALSKDLEHYLTYPVGIAAKRVTQIYNGVDASRFHPSPNRRDIVGSPFNHPEFWIIGTAGRMQTIKDQTTLAKAFVMAMEQAPSLRSRLRLIMVGDGPLRQRAFSILDAAGLSDCAWLPGERTDIPDIMRGLNCFVLPSLGEGVSNTILEAMASGLPVIATAVGGNKELVIEDQTGHLVPPADPAALAKAIVETANASENAEIMGDNARSMVEKHYSLSAMVRNYQQIYDRLLFQRTRQLASR</sequence>
<name>A0ABS9K3H9_9RHOO</name>
<dbReference type="InterPro" id="IPR028098">
    <property type="entry name" value="Glyco_trans_4-like_N"/>
</dbReference>
<dbReference type="Pfam" id="PF13692">
    <property type="entry name" value="Glyco_trans_1_4"/>
    <property type="match status" value="1"/>
</dbReference>
<dbReference type="Proteomes" id="UP001165384">
    <property type="component" value="Unassembled WGS sequence"/>
</dbReference>
<dbReference type="EMBL" id="JAKLTN010000002">
    <property type="protein sequence ID" value="MCG2577744.1"/>
    <property type="molecule type" value="Genomic_DNA"/>
</dbReference>
<dbReference type="Gene3D" id="3.40.50.2000">
    <property type="entry name" value="Glycogen Phosphorylase B"/>
    <property type="match status" value="2"/>
</dbReference>
<dbReference type="PANTHER" id="PTHR12526">
    <property type="entry name" value="GLYCOSYLTRANSFERASE"/>
    <property type="match status" value="1"/>
</dbReference>
<organism evidence="2 3">
    <name type="scientific">Dechloromonas hankyongensis</name>
    <dbReference type="NCBI Taxonomy" id="2908002"/>
    <lineage>
        <taxon>Bacteria</taxon>
        <taxon>Pseudomonadati</taxon>
        <taxon>Pseudomonadota</taxon>
        <taxon>Betaproteobacteria</taxon>
        <taxon>Rhodocyclales</taxon>
        <taxon>Azonexaceae</taxon>
        <taxon>Dechloromonas</taxon>
    </lineage>
</organism>
<protein>
    <submittedName>
        <fullName evidence="2">TIGR03088 family PEP-CTERM/XrtA system glycosyltransferase</fullName>
    </submittedName>
</protein>
<evidence type="ECO:0000313" key="2">
    <source>
        <dbReference type="EMBL" id="MCG2577744.1"/>
    </source>
</evidence>
<accession>A0ABS9K3H9</accession>